<reference evidence="2 3" key="1">
    <citation type="submission" date="2016-10" db="EMBL/GenBank/DDBJ databases">
        <authorList>
            <person name="de Groot N.N."/>
        </authorList>
    </citation>
    <scope>NUCLEOTIDE SEQUENCE [LARGE SCALE GENOMIC DNA]</scope>
    <source>
        <strain evidence="2 3">B25</strain>
    </source>
</reference>
<sequence length="59" mass="6697">MILYGHEEGNYAIKKLCEIVCSVFSHSPVFRIGGDEFVVILKGADQKMYENKKEMKSGK</sequence>
<dbReference type="SUPFAM" id="SSF55073">
    <property type="entry name" value="Nucleotide cyclase"/>
    <property type="match status" value="1"/>
</dbReference>
<name>A0A1H9DJ56_9SPIR</name>
<dbReference type="AlphaFoldDB" id="A0A1H9DJ56"/>
<dbReference type="InterPro" id="IPR029787">
    <property type="entry name" value="Nucleotide_cyclase"/>
</dbReference>
<dbReference type="EMBL" id="FOFU01000002">
    <property type="protein sequence ID" value="SEQ13536.1"/>
    <property type="molecule type" value="Genomic_DNA"/>
</dbReference>
<proteinExistence type="predicted"/>
<evidence type="ECO:0000259" key="1">
    <source>
        <dbReference type="PROSITE" id="PS50887"/>
    </source>
</evidence>
<dbReference type="Gene3D" id="3.30.70.270">
    <property type="match status" value="1"/>
</dbReference>
<dbReference type="InterPro" id="IPR000160">
    <property type="entry name" value="GGDEF_dom"/>
</dbReference>
<evidence type="ECO:0000313" key="3">
    <source>
        <dbReference type="Proteomes" id="UP000182360"/>
    </source>
</evidence>
<dbReference type="Pfam" id="PF00990">
    <property type="entry name" value="GGDEF"/>
    <property type="match status" value="1"/>
</dbReference>
<gene>
    <name evidence="2" type="ORF">SAMN04487977_102597</name>
</gene>
<keyword evidence="3" id="KW-1185">Reference proteome</keyword>
<organism evidence="2 3">
    <name type="scientific">Treponema bryantii</name>
    <dbReference type="NCBI Taxonomy" id="163"/>
    <lineage>
        <taxon>Bacteria</taxon>
        <taxon>Pseudomonadati</taxon>
        <taxon>Spirochaetota</taxon>
        <taxon>Spirochaetia</taxon>
        <taxon>Spirochaetales</taxon>
        <taxon>Treponemataceae</taxon>
        <taxon>Treponema</taxon>
    </lineage>
</organism>
<feature type="domain" description="GGDEF" evidence="1">
    <location>
        <begin position="1"/>
        <end position="59"/>
    </location>
</feature>
<evidence type="ECO:0000313" key="2">
    <source>
        <dbReference type="EMBL" id="SEQ13536.1"/>
    </source>
</evidence>
<protein>
    <submittedName>
        <fullName evidence="2">Diguanylate cyclase, GGDEF domain</fullName>
    </submittedName>
</protein>
<dbReference type="InterPro" id="IPR043128">
    <property type="entry name" value="Rev_trsase/Diguanyl_cyclase"/>
</dbReference>
<dbReference type="OrthoDB" id="9779586at2"/>
<dbReference type="Proteomes" id="UP000182360">
    <property type="component" value="Unassembled WGS sequence"/>
</dbReference>
<dbReference type="PROSITE" id="PS50887">
    <property type="entry name" value="GGDEF"/>
    <property type="match status" value="1"/>
</dbReference>
<accession>A0A1H9DJ56</accession>
<dbReference type="RefSeq" id="WP_074641892.1">
    <property type="nucleotide sequence ID" value="NZ_FOFU01000002.1"/>
</dbReference>